<dbReference type="PROSITE" id="PS50911">
    <property type="entry name" value="CHAP"/>
    <property type="match status" value="1"/>
</dbReference>
<evidence type="ECO:0000256" key="5">
    <source>
        <dbReference type="ARBA" id="ARBA00022840"/>
    </source>
</evidence>
<dbReference type="SUPFAM" id="SSF56059">
    <property type="entry name" value="Glutathione synthetase ATP-binding domain-like"/>
    <property type="match status" value="1"/>
</dbReference>
<protein>
    <submittedName>
        <fullName evidence="8">Bifunctional glutathionylspermidine synthetase/amidase</fullName>
        <ecNumber evidence="8">3.5.1.78</ecNumber>
        <ecNumber evidence="8">6.3.1.8</ecNumber>
    </submittedName>
</protein>
<dbReference type="AlphaFoldDB" id="A0A212J9N0"/>
<evidence type="ECO:0000313" key="8">
    <source>
        <dbReference type="EMBL" id="SBV96140.1"/>
    </source>
</evidence>
<dbReference type="InterPro" id="IPR051705">
    <property type="entry name" value="Gsp_Synthetase/Amidase"/>
</dbReference>
<dbReference type="InterPro" id="IPR016185">
    <property type="entry name" value="PreATP-grasp_dom_sf"/>
</dbReference>
<dbReference type="PANTHER" id="PTHR30094">
    <property type="entry name" value="BIFUNCTIONAL GLUTATHIONYLSPERMIDINE SYNTHETASE/AMIDASE-RELATED"/>
    <property type="match status" value="1"/>
</dbReference>
<dbReference type="GO" id="GO:0008884">
    <property type="term" value="F:glutathionylspermidine amidase activity"/>
    <property type="evidence" value="ECO:0007669"/>
    <property type="project" value="UniProtKB-EC"/>
</dbReference>
<evidence type="ECO:0000256" key="6">
    <source>
        <dbReference type="ARBA" id="ARBA00022842"/>
    </source>
</evidence>
<keyword evidence="6" id="KW-0460">Magnesium</keyword>
<sequence length="630" mass="70343">MPDSTLRPARFGTILGVAPGGVPAYSSDYDSVDKTELPNRAAFRNSVDGIFMGYKWQCVEFARRWLYRTRGWVFGDVAMAYDIFRLTSVRSIADGAELPLHAFRNGARRPPEPGALLIWNEGGEFVVTGHVAVVTEVAPDYVRVAEQNVDNAVWPEGRDYARELKASVAEDGSYWVECTFGDATVLGWVIQTDDDTHAEDREDEDPRLFDLQPRRAPEAKAAGATWLDPQKPAEAAYMASMGGSRMANDPANERRYFRIGESAERELRRATNELHAMFLHATHAVLEDDALMAHFNLPEVLWPRIRQSWDGRRTRMITGRFDFSLSGRGLKVYEYNADSASCHMECGRVQCAWAAHYGVSEGRCSGHQLMPDLIEAWRTAGVEGVLHIMQDANAEETYHAQFMKEAIDAAGVPCKIITGVEGLGWDGQGRVVDPEGVPILWVWKTWAWETVIDQIRSECDADAEDLRLHRTRDPKRPPRLADVMLRKEVKVFEPLWTLIPSNKAILPILWSMYPNHPYLLDTRFDLTDKLAASGYAEKPIVGRCGANIRIVAPDKGVIGATAGQFGDRNQIFQELFPLPMIEGQNVQVGTFSVGGRYAGAMPRVDPSPIITTKSDLLPLRIVPDAKLLEG</sequence>
<dbReference type="NCBIfam" id="NF007801">
    <property type="entry name" value="PRK10507.1"/>
    <property type="match status" value="1"/>
</dbReference>
<dbReference type="SUPFAM" id="SSF54001">
    <property type="entry name" value="Cysteine proteinases"/>
    <property type="match status" value="1"/>
</dbReference>
<dbReference type="Gene3D" id="3.30.1490.330">
    <property type="match status" value="1"/>
</dbReference>
<comment type="similarity">
    <text evidence="1">In the C-terminal section; belongs to the glutathionylspermidine synthase preATP-grasp family.</text>
</comment>
<dbReference type="PANTHER" id="PTHR30094:SF0">
    <property type="entry name" value="BIFUNCTIONAL GLUTATHIONYLSPERMIDINE SYNTHETASE_AMIDASE-RELATED"/>
    <property type="match status" value="1"/>
</dbReference>
<dbReference type="GO" id="GO:0005524">
    <property type="term" value="F:ATP binding"/>
    <property type="evidence" value="ECO:0007669"/>
    <property type="project" value="UniProtKB-KW"/>
</dbReference>
<dbReference type="EMBL" id="FLUO01000001">
    <property type="protein sequence ID" value="SBV96140.1"/>
    <property type="molecule type" value="Genomic_DNA"/>
</dbReference>
<dbReference type="EC" id="6.3.1.8" evidence="8"/>
<dbReference type="InterPro" id="IPR007921">
    <property type="entry name" value="CHAP_dom"/>
</dbReference>
<gene>
    <name evidence="8" type="primary">gsp</name>
    <name evidence="8" type="ORF">KL86APRO_10721</name>
</gene>
<keyword evidence="2 8" id="KW-0436">Ligase</keyword>
<dbReference type="Pfam" id="PF03738">
    <property type="entry name" value="GSP_synth"/>
    <property type="match status" value="1"/>
</dbReference>
<evidence type="ECO:0000256" key="4">
    <source>
        <dbReference type="ARBA" id="ARBA00022741"/>
    </source>
</evidence>
<evidence type="ECO:0000256" key="1">
    <source>
        <dbReference type="ARBA" id="ARBA00008227"/>
    </source>
</evidence>
<dbReference type="EC" id="3.5.1.78" evidence="8"/>
<proteinExistence type="inferred from homology"/>
<name>A0A212J9N0_9PROT</name>
<evidence type="ECO:0000259" key="7">
    <source>
        <dbReference type="PROSITE" id="PS50911"/>
    </source>
</evidence>
<reference evidence="8" key="1">
    <citation type="submission" date="2016-04" db="EMBL/GenBank/DDBJ databases">
        <authorList>
            <person name="Evans L.H."/>
            <person name="Alamgir A."/>
            <person name="Owens N."/>
            <person name="Weber N.D."/>
            <person name="Virtaneva K."/>
            <person name="Barbian K."/>
            <person name="Babar A."/>
            <person name="Rosenke K."/>
        </authorList>
    </citation>
    <scope>NUCLEOTIDE SEQUENCE</scope>
    <source>
        <strain evidence="8">86</strain>
    </source>
</reference>
<organism evidence="8">
    <name type="scientific">uncultured Alphaproteobacteria bacterium</name>
    <dbReference type="NCBI Taxonomy" id="91750"/>
    <lineage>
        <taxon>Bacteria</taxon>
        <taxon>Pseudomonadati</taxon>
        <taxon>Pseudomonadota</taxon>
        <taxon>Alphaproteobacteria</taxon>
        <taxon>environmental samples</taxon>
    </lineage>
</organism>
<dbReference type="InterPro" id="IPR005494">
    <property type="entry name" value="GSPS_pre-ATP-grasp-like_dom"/>
</dbReference>
<keyword evidence="8" id="KW-0378">Hydrolase</keyword>
<feature type="domain" description="Peptidase C51" evidence="7">
    <location>
        <begin position="33"/>
        <end position="177"/>
    </location>
</feature>
<dbReference type="InterPro" id="IPR038765">
    <property type="entry name" value="Papain-like_cys_pep_sf"/>
</dbReference>
<keyword evidence="4" id="KW-0547">Nucleotide-binding</keyword>
<dbReference type="GO" id="GO:0008885">
    <property type="term" value="F:glutathionylspermidine synthase activity"/>
    <property type="evidence" value="ECO:0007669"/>
    <property type="project" value="UniProtKB-EC"/>
</dbReference>
<dbReference type="Pfam" id="PF05257">
    <property type="entry name" value="CHAP"/>
    <property type="match status" value="1"/>
</dbReference>
<keyword evidence="5" id="KW-0067">ATP-binding</keyword>
<accession>A0A212J9N0</accession>
<evidence type="ECO:0000256" key="2">
    <source>
        <dbReference type="ARBA" id="ARBA00022598"/>
    </source>
</evidence>
<dbReference type="Gene3D" id="3.90.1720.10">
    <property type="entry name" value="endopeptidase domain like (from Nostoc punctiforme)"/>
    <property type="match status" value="1"/>
</dbReference>
<dbReference type="GO" id="GO:0046872">
    <property type="term" value="F:metal ion binding"/>
    <property type="evidence" value="ECO:0007669"/>
    <property type="project" value="UniProtKB-KW"/>
</dbReference>
<keyword evidence="3" id="KW-0479">Metal-binding</keyword>
<evidence type="ECO:0000256" key="3">
    <source>
        <dbReference type="ARBA" id="ARBA00022723"/>
    </source>
</evidence>
<dbReference type="SUPFAM" id="SSF52440">
    <property type="entry name" value="PreATP-grasp domain"/>
    <property type="match status" value="1"/>
</dbReference>